<accession>A0ABU0I9W5</accession>
<dbReference type="PANTHER" id="PTHR30087:SF1">
    <property type="entry name" value="HYPOTHETICAL CYTOSOLIC PROTEIN"/>
    <property type="match status" value="1"/>
</dbReference>
<comment type="caution">
    <text evidence="2">The sequence shown here is derived from an EMBL/GenBank/DDBJ whole genome shotgun (WGS) entry which is preliminary data.</text>
</comment>
<keyword evidence="3" id="KW-1185">Reference proteome</keyword>
<dbReference type="EMBL" id="JAUSWH010000003">
    <property type="protein sequence ID" value="MDQ0455027.1"/>
    <property type="molecule type" value="Genomic_DNA"/>
</dbReference>
<sequence length="193" mass="21333">MVEQRRARRRDKILVSACLLGLPVRYDGKGKALDHALMDRWREEGRLVAFCPEEAGGLPTPRPPAEIEGGKTGDDVLDGRARVLEKTGRDVTAEFIAGADLAFREARLQSCRFALLIDGSPSCGAGFLYDGFFSGTRHPGFGVTAARLSRAGIHVFTQTEIEALQRRAFYQTHKGRCNTLNLLHNFHLKSIPI</sequence>
<dbReference type="InterPro" id="IPR007553">
    <property type="entry name" value="2-thiour_desulf"/>
</dbReference>
<dbReference type="PANTHER" id="PTHR30087">
    <property type="entry name" value="INNER MEMBRANE PROTEIN"/>
    <property type="match status" value="1"/>
</dbReference>
<protein>
    <submittedName>
        <fullName evidence="2">Uncharacterized protein YbbK (DUF523 family)</fullName>
    </submittedName>
</protein>
<evidence type="ECO:0000313" key="2">
    <source>
        <dbReference type="EMBL" id="MDQ0455027.1"/>
    </source>
</evidence>
<name>A0ABU0I9W5_9HYPH</name>
<proteinExistence type="predicted"/>
<organism evidence="2 3">
    <name type="scientific">Rhizobium paknamense</name>
    <dbReference type="NCBI Taxonomy" id="1206817"/>
    <lineage>
        <taxon>Bacteria</taxon>
        <taxon>Pseudomonadati</taxon>
        <taxon>Pseudomonadota</taxon>
        <taxon>Alphaproteobacteria</taxon>
        <taxon>Hyphomicrobiales</taxon>
        <taxon>Rhizobiaceae</taxon>
        <taxon>Rhizobium/Agrobacterium group</taxon>
        <taxon>Rhizobium</taxon>
    </lineage>
</organism>
<dbReference type="RefSeq" id="WP_307157225.1">
    <property type="nucleotide sequence ID" value="NZ_JBHLZZ010000029.1"/>
</dbReference>
<gene>
    <name evidence="2" type="ORF">QO005_001357</name>
</gene>
<evidence type="ECO:0000256" key="1">
    <source>
        <dbReference type="SAM" id="MobiDB-lite"/>
    </source>
</evidence>
<dbReference type="Proteomes" id="UP001235269">
    <property type="component" value="Unassembled WGS sequence"/>
</dbReference>
<reference evidence="2 3" key="1">
    <citation type="submission" date="2023-07" db="EMBL/GenBank/DDBJ databases">
        <title>Genomic Encyclopedia of Type Strains, Phase IV (KMG-IV): sequencing the most valuable type-strain genomes for metagenomic binning, comparative biology and taxonomic classification.</title>
        <authorList>
            <person name="Goeker M."/>
        </authorList>
    </citation>
    <scope>NUCLEOTIDE SEQUENCE [LARGE SCALE GENOMIC DNA]</scope>
    <source>
        <strain evidence="2 3">DSM 100301</strain>
    </source>
</reference>
<feature type="region of interest" description="Disordered" evidence="1">
    <location>
        <begin position="53"/>
        <end position="72"/>
    </location>
</feature>
<evidence type="ECO:0000313" key="3">
    <source>
        <dbReference type="Proteomes" id="UP001235269"/>
    </source>
</evidence>
<dbReference type="Pfam" id="PF04463">
    <property type="entry name" value="2-thiour_desulf"/>
    <property type="match status" value="1"/>
</dbReference>